<accession>A0A8B8GLT0</accession>
<reference evidence="16 17" key="1">
    <citation type="submission" date="2025-04" db="UniProtKB">
        <authorList>
            <consortium name="RefSeq"/>
        </authorList>
    </citation>
    <scope>IDENTIFICATION</scope>
    <source>
        <tissue evidence="16 17">Whole body</tissue>
    </source>
</reference>
<dbReference type="GO" id="GO:0005856">
    <property type="term" value="C:cytoskeleton"/>
    <property type="evidence" value="ECO:0007669"/>
    <property type="project" value="UniProtKB-SubCell"/>
</dbReference>
<feature type="region of interest" description="Disordered" evidence="13">
    <location>
        <begin position="1"/>
        <end position="49"/>
    </location>
</feature>
<evidence type="ECO:0000256" key="9">
    <source>
        <dbReference type="ARBA" id="ARBA00023136"/>
    </source>
</evidence>
<dbReference type="InterPro" id="IPR006875">
    <property type="entry name" value="Sarcoglycan"/>
</dbReference>
<proteinExistence type="inferred from homology"/>
<dbReference type="PANTHER" id="PTHR12939:SF10">
    <property type="entry name" value="EG:4F1.1 PROTEIN"/>
    <property type="match status" value="1"/>
</dbReference>
<evidence type="ECO:0000256" key="4">
    <source>
        <dbReference type="ARBA" id="ARBA00022475"/>
    </source>
</evidence>
<evidence type="ECO:0000313" key="17">
    <source>
        <dbReference type="RefSeq" id="XP_025423552.1"/>
    </source>
</evidence>
<evidence type="ECO:0000256" key="7">
    <source>
        <dbReference type="ARBA" id="ARBA00022968"/>
    </source>
</evidence>
<dbReference type="GeneID" id="112692944"/>
<keyword evidence="8 14" id="KW-1133">Transmembrane helix</keyword>
<keyword evidence="6 14" id="KW-0812">Transmembrane</keyword>
<evidence type="ECO:0000256" key="5">
    <source>
        <dbReference type="ARBA" id="ARBA00022490"/>
    </source>
</evidence>
<comment type="similarity">
    <text evidence="3">Belongs to the sarcoglycan beta/delta/gamma/zeta family.</text>
</comment>
<keyword evidence="15" id="KW-1185">Reference proteome</keyword>
<dbReference type="OrthoDB" id="8881719at2759"/>
<evidence type="ECO:0000313" key="16">
    <source>
        <dbReference type="RefSeq" id="XP_025423551.1"/>
    </source>
</evidence>
<evidence type="ECO:0000256" key="13">
    <source>
        <dbReference type="SAM" id="MobiDB-lite"/>
    </source>
</evidence>
<dbReference type="GO" id="GO:0060047">
    <property type="term" value="P:heart contraction"/>
    <property type="evidence" value="ECO:0007669"/>
    <property type="project" value="TreeGrafter"/>
</dbReference>
<keyword evidence="4" id="KW-1003">Cell membrane</keyword>
<keyword evidence="11" id="KW-0325">Glycoprotein</keyword>
<evidence type="ECO:0000256" key="11">
    <source>
        <dbReference type="ARBA" id="ARBA00023180"/>
    </source>
</evidence>
<dbReference type="InterPro" id="IPR039972">
    <property type="entry name" value="Sarcoglycan_gamma/delta/zeta"/>
</dbReference>
<feature type="transmembrane region" description="Helical" evidence="14">
    <location>
        <begin position="242"/>
        <end position="265"/>
    </location>
</feature>
<evidence type="ECO:0000256" key="10">
    <source>
        <dbReference type="ARBA" id="ARBA00023157"/>
    </source>
</evidence>
<feature type="compositionally biased region" description="Acidic residues" evidence="13">
    <location>
        <begin position="19"/>
        <end position="42"/>
    </location>
</feature>
<evidence type="ECO:0000256" key="12">
    <source>
        <dbReference type="ARBA" id="ARBA00023212"/>
    </source>
</evidence>
<dbReference type="RefSeq" id="XP_025423551.1">
    <property type="nucleotide sequence ID" value="XM_025567766.1"/>
</dbReference>
<comment type="subcellular location">
    <subcellularLocation>
        <location evidence="2">Cell membrane</location>
        <location evidence="2">Sarcolemma</location>
        <topology evidence="2">Single-pass type II membrane protein</topology>
    </subcellularLocation>
    <subcellularLocation>
        <location evidence="1">Cytoplasm</location>
        <location evidence="1">Cytoskeleton</location>
    </subcellularLocation>
</comment>
<keyword evidence="10" id="KW-1015">Disulfide bond</keyword>
<dbReference type="GO" id="GO:0042383">
    <property type="term" value="C:sarcolemma"/>
    <property type="evidence" value="ECO:0007669"/>
    <property type="project" value="UniProtKB-SubCell"/>
</dbReference>
<keyword evidence="9 14" id="KW-0472">Membrane</keyword>
<evidence type="ECO:0000256" key="2">
    <source>
        <dbReference type="ARBA" id="ARBA00004274"/>
    </source>
</evidence>
<protein>
    <submittedName>
        <fullName evidence="16 17">Uncharacterized protein LOC112692944 isoform X1</fullName>
    </submittedName>
</protein>
<evidence type="ECO:0000313" key="15">
    <source>
        <dbReference type="Proteomes" id="UP000694846"/>
    </source>
</evidence>
<evidence type="ECO:0000256" key="3">
    <source>
        <dbReference type="ARBA" id="ARBA00007574"/>
    </source>
</evidence>
<evidence type="ECO:0000256" key="8">
    <source>
        <dbReference type="ARBA" id="ARBA00022989"/>
    </source>
</evidence>
<dbReference type="Proteomes" id="UP000694846">
    <property type="component" value="Unplaced"/>
</dbReference>
<keyword evidence="5" id="KW-0963">Cytoplasm</keyword>
<dbReference type="AlphaFoldDB" id="A0A8B8GLT0"/>
<feature type="compositionally biased region" description="Polar residues" evidence="13">
    <location>
        <begin position="1"/>
        <end position="18"/>
    </location>
</feature>
<evidence type="ECO:0000256" key="14">
    <source>
        <dbReference type="SAM" id="Phobius"/>
    </source>
</evidence>
<dbReference type="Pfam" id="PF04790">
    <property type="entry name" value="Sarcoglycan_1"/>
    <property type="match status" value="1"/>
</dbReference>
<dbReference type="PANTHER" id="PTHR12939">
    <property type="entry name" value="SARCOGLYCAN"/>
    <property type="match status" value="1"/>
</dbReference>
<sequence length="536" mass="57499">MMHHANQQWHFKRPNNNAYEDDDDDDEDDAATTAAADDEDFGADPTASGRRYLTVQPKQWCTSYVTNRQHYVHSTESATTHNGGIGIDNDVYCGIGGRTTTDYFRSKTMPRRTGVSMMEDFNYGNGNYSDGHGAGSVGVRTGGNGDGGSHHQWPTSSADIVEYDSSVAEDTPTLQQQHTQFLLPQQQQQRLRANDFPQKSSVTVSTGSSVGYAGKSAIVSTAAENAANGGRKKSQSKWKTRAIYVFLACLLAVVVVNLTLTLWFIRVTQFTSEGMGSMKITHGGLRLSGRTLVTDRLVATAIRSRAGRPLLIESAANITLNARNTQGRLVNSLKLTKDGLECAQASVFRVTDTRGEILFSADRSKVIVGAQELRVTGSGGAVFQGSVQTPMVRADSRHDLRLESASRRLELSGPQGVTIESRAGDISVSCLMDVKLQSIAGAIQIDAAKVFFKGLKTVKTSANTVSSSASSGVPGDDKLGGQLDPQTARGPGIGKKRGVEDKLPSVYQLCVCGNGKVFMSPPDGQCAADNESLVCR</sequence>
<name>A0A8B8GLT0_9HEMI</name>
<gene>
    <name evidence="16 17" type="primary">LOC112692944</name>
</gene>
<evidence type="ECO:0000256" key="1">
    <source>
        <dbReference type="ARBA" id="ARBA00004245"/>
    </source>
</evidence>
<dbReference type="GO" id="GO:0016012">
    <property type="term" value="C:sarcoglycan complex"/>
    <property type="evidence" value="ECO:0007669"/>
    <property type="project" value="InterPro"/>
</dbReference>
<organism evidence="15 16">
    <name type="scientific">Sipha flava</name>
    <name type="common">yellow sugarcane aphid</name>
    <dbReference type="NCBI Taxonomy" id="143950"/>
    <lineage>
        <taxon>Eukaryota</taxon>
        <taxon>Metazoa</taxon>
        <taxon>Ecdysozoa</taxon>
        <taxon>Arthropoda</taxon>
        <taxon>Hexapoda</taxon>
        <taxon>Insecta</taxon>
        <taxon>Pterygota</taxon>
        <taxon>Neoptera</taxon>
        <taxon>Paraneoptera</taxon>
        <taxon>Hemiptera</taxon>
        <taxon>Sternorrhyncha</taxon>
        <taxon>Aphidomorpha</taxon>
        <taxon>Aphidoidea</taxon>
        <taxon>Aphididae</taxon>
        <taxon>Sipha</taxon>
    </lineage>
</organism>
<keyword evidence="12" id="KW-0206">Cytoskeleton</keyword>
<keyword evidence="7" id="KW-0735">Signal-anchor</keyword>
<feature type="region of interest" description="Disordered" evidence="13">
    <location>
        <begin position="463"/>
        <end position="497"/>
    </location>
</feature>
<dbReference type="RefSeq" id="XP_025423552.1">
    <property type="nucleotide sequence ID" value="XM_025567767.1"/>
</dbReference>
<evidence type="ECO:0000256" key="6">
    <source>
        <dbReference type="ARBA" id="ARBA00022692"/>
    </source>
</evidence>